<evidence type="ECO:0000313" key="2">
    <source>
        <dbReference type="EMBL" id="AAK81175.1"/>
    </source>
</evidence>
<feature type="transmembrane region" description="Helical" evidence="1">
    <location>
        <begin position="43"/>
        <end position="68"/>
    </location>
</feature>
<organism evidence="2 3">
    <name type="scientific">Clostridium acetobutylicum (strain ATCC 824 / DSM 792 / JCM 1419 / IAM 19013 / LMG 5710 / NBRC 13948 / NRRL B-527 / VKM B-1787 / 2291 / W)</name>
    <dbReference type="NCBI Taxonomy" id="272562"/>
    <lineage>
        <taxon>Bacteria</taxon>
        <taxon>Bacillati</taxon>
        <taxon>Bacillota</taxon>
        <taxon>Clostridia</taxon>
        <taxon>Eubacteriales</taxon>
        <taxon>Clostridiaceae</taxon>
        <taxon>Clostridium</taxon>
    </lineage>
</organism>
<keyword evidence="1" id="KW-0472">Membrane</keyword>
<evidence type="ECO:0000313" key="3">
    <source>
        <dbReference type="Proteomes" id="UP000000814"/>
    </source>
</evidence>
<dbReference type="PATRIC" id="fig|272562.8.peg.3419"/>
<dbReference type="EMBL" id="AE001437">
    <property type="protein sequence ID" value="AAK81175.1"/>
    <property type="molecule type" value="Genomic_DNA"/>
</dbReference>
<dbReference type="eggNOG" id="COG3949">
    <property type="taxonomic scope" value="Bacteria"/>
</dbReference>
<dbReference type="OrthoDB" id="4424890at2"/>
<accession>Q97E75</accession>
<reference evidence="2 3" key="1">
    <citation type="journal article" date="2001" name="J. Bacteriol.">
        <title>Genome sequence and comparative analysis of the solvent-producing bacterium Clostridium acetobutylicum.</title>
        <authorList>
            <person name="Nolling J."/>
            <person name="Breton G."/>
            <person name="Omelchenko M.V."/>
            <person name="Makarova K.S."/>
            <person name="Zeng Q."/>
            <person name="Gibson R."/>
            <person name="Lee H.M."/>
            <person name="Dubois J."/>
            <person name="Qiu D."/>
            <person name="Hitti J."/>
            <person name="Wolf Y.I."/>
            <person name="Tatusov R.L."/>
            <person name="Sabathe F."/>
            <person name="Doucette-Stamm L."/>
            <person name="Soucaille P."/>
            <person name="Daly M.J."/>
            <person name="Bennett G.N."/>
            <person name="Koonin E.V."/>
            <person name="Smith D.R."/>
        </authorList>
    </citation>
    <scope>NUCLEOTIDE SEQUENCE [LARGE SCALE GENOMIC DNA]</scope>
    <source>
        <strain evidence="3">ATCC 824 / DSM 792 / JCM 1419 / LMG 5710 / VKM B-1787</strain>
    </source>
</reference>
<feature type="transmembrane region" description="Helical" evidence="1">
    <location>
        <begin position="297"/>
        <end position="321"/>
    </location>
</feature>
<keyword evidence="1" id="KW-1133">Transmembrane helix</keyword>
<keyword evidence="1" id="KW-0812">Transmembrane</keyword>
<feature type="transmembrane region" description="Helical" evidence="1">
    <location>
        <begin position="191"/>
        <end position="209"/>
    </location>
</feature>
<gene>
    <name evidence="2" type="ordered locus">CA_C3241</name>
</gene>
<dbReference type="STRING" id="272562.CA_C3241"/>
<feature type="transmembrane region" description="Helical" evidence="1">
    <location>
        <begin position="327"/>
        <end position="348"/>
    </location>
</feature>
<evidence type="ECO:0000256" key="1">
    <source>
        <dbReference type="SAM" id="Phobius"/>
    </source>
</evidence>
<feature type="transmembrane region" description="Helical" evidence="1">
    <location>
        <begin position="256"/>
        <end position="277"/>
    </location>
</feature>
<protein>
    <submittedName>
        <fullName evidence="2">Uncharacterized conserved membrane protein, YYAD B.subtilis ortholog</fullName>
    </submittedName>
</protein>
<dbReference type="AlphaFoldDB" id="Q97E75"/>
<feature type="transmembrane region" description="Helical" evidence="1">
    <location>
        <begin position="152"/>
        <end position="171"/>
    </location>
</feature>
<dbReference type="Proteomes" id="UP000000814">
    <property type="component" value="Chromosome"/>
</dbReference>
<feature type="transmembrane region" description="Helical" evidence="1">
    <location>
        <begin position="221"/>
        <end position="250"/>
    </location>
</feature>
<dbReference type="PANTHER" id="PTHR37814:SF1">
    <property type="entry name" value="MEMBRANE PROTEIN"/>
    <property type="match status" value="1"/>
</dbReference>
<proteinExistence type="predicted"/>
<dbReference type="PANTHER" id="PTHR37814">
    <property type="entry name" value="CONSERVED MEMBRANE PROTEIN"/>
    <property type="match status" value="1"/>
</dbReference>
<sequence length="350" mass="38958">MIWGIFMIKNFKTILIIANVFIGTIVGAGLASGQEIFQFFASYGYNSFFGLALCTVIYIMVGFVILTLGKKFNLHSYNDIISVVSPGILGKIINLLTSFFMVMSCSIILAGSGSLLNEYFNIPKWVGIIFMLIISIVITLKNTEGLIKVNSFIVPLLITVIVTIFCLYFFTSKGFLYNPLPLKKGSWLLSSLLYGGFNILCCSGVLVPLSSERDFSLKNLFLGVCLGSIILTAISSMINYLLIANIPYIFKYEIPLLYVASSFSKIIQLLLLVIIWCEMLSTEVSDIYSIAKTLESLFNFSYIKSTAIILVIVLPVSQIGFKNLITVLYPAFGCIGIIFMVQCIYFYIKH</sequence>
<feature type="transmembrane region" description="Helical" evidence="1">
    <location>
        <begin position="88"/>
        <end position="110"/>
    </location>
</feature>
<dbReference type="PIR" id="D97298">
    <property type="entry name" value="D97298"/>
</dbReference>
<name>Q97E75_CLOAB</name>
<dbReference type="InterPro" id="IPR038728">
    <property type="entry name" value="YkvI-like"/>
</dbReference>
<dbReference type="KEGG" id="cac:CA_C3241"/>
<keyword evidence="3" id="KW-1185">Reference proteome</keyword>
<dbReference type="HOGENOM" id="CLU_043930_0_0_9"/>
<feature type="transmembrane region" description="Helical" evidence="1">
    <location>
        <begin position="122"/>
        <end position="140"/>
    </location>
</feature>